<dbReference type="InterPro" id="IPR027417">
    <property type="entry name" value="P-loop_NTPase"/>
</dbReference>
<proteinExistence type="predicted"/>
<feature type="region of interest" description="Disordered" evidence="1">
    <location>
        <begin position="384"/>
        <end position="424"/>
    </location>
</feature>
<organism evidence="2 3">
    <name type="scientific">Kitasatospora atroaurantiaca</name>
    <dbReference type="NCBI Taxonomy" id="285545"/>
    <lineage>
        <taxon>Bacteria</taxon>
        <taxon>Bacillati</taxon>
        <taxon>Actinomycetota</taxon>
        <taxon>Actinomycetes</taxon>
        <taxon>Kitasatosporales</taxon>
        <taxon>Streptomycetaceae</taxon>
        <taxon>Kitasatospora</taxon>
    </lineage>
</organism>
<dbReference type="PANTHER" id="PTHR35205:SF1">
    <property type="entry name" value="ZU5 DOMAIN-CONTAINING PROTEIN"/>
    <property type="match status" value="1"/>
</dbReference>
<evidence type="ECO:0000313" key="3">
    <source>
        <dbReference type="Proteomes" id="UP000318416"/>
    </source>
</evidence>
<dbReference type="Proteomes" id="UP000318416">
    <property type="component" value="Unassembled WGS sequence"/>
</dbReference>
<gene>
    <name evidence="2" type="ORF">FB465_1878</name>
</gene>
<sequence>MTNFAFEATGPGSVAAHRIGTAITGPVTVLPAELLNSARDVQAPAGLSNLPPLPLCLGRADALARLRGAFAAEPGQWATGTATVQGLGGVGKSTVALAYAHWHRRDHTVAWWINAASPAHIEQSLAALALRLIPAWAGRAAIEERAAWAMMWLQWHPGWLLLFDNVEDPADLRPYASAPDGCVIATSRRAVGWPAAVPVLALGVLDLAEASELLCQHVLGETAPTPRQLQEARALAADLGRLPIALEQAGAYLAQNPTIGIESYRRKLTAKLDKASDGHDPERTVARIWRHTISTLTERNPLAVSVLSTLAWLAPDDIPVDLLAPTADDDTDDVHEALGLLRAYCMVSLTQDTVSVHRLVQTTLRNQPTLGGAVPAGRLAGWPAGSRTAAVRRGRPAGRTTELRPIPRLGAAPPAPRRARGHHS</sequence>
<keyword evidence="3" id="KW-1185">Reference proteome</keyword>
<dbReference type="Gene3D" id="3.40.50.300">
    <property type="entry name" value="P-loop containing nucleotide triphosphate hydrolases"/>
    <property type="match status" value="1"/>
</dbReference>
<name>A0A561EMP9_9ACTN</name>
<dbReference type="RefSeq" id="WP_246192587.1">
    <property type="nucleotide sequence ID" value="NZ_BAAABR010000054.1"/>
</dbReference>
<comment type="caution">
    <text evidence="2">The sequence shown here is derived from an EMBL/GenBank/DDBJ whole genome shotgun (WGS) entry which is preliminary data.</text>
</comment>
<evidence type="ECO:0000256" key="1">
    <source>
        <dbReference type="SAM" id="MobiDB-lite"/>
    </source>
</evidence>
<dbReference type="SUPFAM" id="SSF52540">
    <property type="entry name" value="P-loop containing nucleoside triphosphate hydrolases"/>
    <property type="match status" value="1"/>
</dbReference>
<dbReference type="PANTHER" id="PTHR35205">
    <property type="entry name" value="NB-ARC AND TPR DOMAIN PROTEIN"/>
    <property type="match status" value="1"/>
</dbReference>
<dbReference type="EMBL" id="VIVR01000001">
    <property type="protein sequence ID" value="TWE16884.1"/>
    <property type="molecule type" value="Genomic_DNA"/>
</dbReference>
<feature type="compositionally biased region" description="Low complexity" evidence="1">
    <location>
        <begin position="403"/>
        <end position="412"/>
    </location>
</feature>
<evidence type="ECO:0000313" key="2">
    <source>
        <dbReference type="EMBL" id="TWE16884.1"/>
    </source>
</evidence>
<accession>A0A561EMP9</accession>
<dbReference type="AlphaFoldDB" id="A0A561EMP9"/>
<evidence type="ECO:0008006" key="4">
    <source>
        <dbReference type="Google" id="ProtNLM"/>
    </source>
</evidence>
<protein>
    <recommendedName>
        <fullName evidence="4">NB-ARC domain-containing protein</fullName>
    </recommendedName>
</protein>
<reference evidence="2 3" key="1">
    <citation type="submission" date="2019-06" db="EMBL/GenBank/DDBJ databases">
        <title>Sequencing the genomes of 1000 actinobacteria strains.</title>
        <authorList>
            <person name="Klenk H.-P."/>
        </authorList>
    </citation>
    <scope>NUCLEOTIDE SEQUENCE [LARGE SCALE GENOMIC DNA]</scope>
    <source>
        <strain evidence="2 3">DSM 41649</strain>
    </source>
</reference>